<dbReference type="InterPro" id="IPR002919">
    <property type="entry name" value="TIL_dom"/>
</dbReference>
<dbReference type="InterPro" id="IPR051368">
    <property type="entry name" value="SerProtInhib-TIL_Domain"/>
</dbReference>
<dbReference type="WBParaSite" id="Csp11.Scaffold629.g12308.t3">
    <property type="protein sequence ID" value="Csp11.Scaffold629.g12308.t3"/>
    <property type="gene ID" value="Csp11.Scaffold629.g12308"/>
</dbReference>
<reference evidence="6" key="1">
    <citation type="submission" date="2016-11" db="UniProtKB">
        <authorList>
            <consortium name="WormBaseParasite"/>
        </authorList>
    </citation>
    <scope>IDENTIFICATION</scope>
</reference>
<feature type="domain" description="TIL" evidence="4">
    <location>
        <begin position="610"/>
        <end position="664"/>
    </location>
</feature>
<evidence type="ECO:0000313" key="6">
    <source>
        <dbReference type="WBParaSite" id="Csp11.Scaffold629.g12308.t3"/>
    </source>
</evidence>
<proteinExistence type="predicted"/>
<evidence type="ECO:0000256" key="1">
    <source>
        <dbReference type="ARBA" id="ARBA00022690"/>
    </source>
</evidence>
<feature type="domain" description="TIL" evidence="4">
    <location>
        <begin position="548"/>
        <end position="604"/>
    </location>
</feature>
<dbReference type="CDD" id="cd19941">
    <property type="entry name" value="TIL"/>
    <property type="match status" value="1"/>
</dbReference>
<evidence type="ECO:0000313" key="5">
    <source>
        <dbReference type="Proteomes" id="UP000095282"/>
    </source>
</evidence>
<protein>
    <submittedName>
        <fullName evidence="6">TIL domain-containing protein</fullName>
    </submittedName>
</protein>
<evidence type="ECO:0000256" key="3">
    <source>
        <dbReference type="ARBA" id="ARBA00023157"/>
    </source>
</evidence>
<evidence type="ECO:0000256" key="2">
    <source>
        <dbReference type="ARBA" id="ARBA00022900"/>
    </source>
</evidence>
<dbReference type="STRING" id="1561998.A0A1I7TVW2"/>
<dbReference type="PANTHER" id="PTHR23259">
    <property type="entry name" value="RIDDLE"/>
    <property type="match status" value="1"/>
</dbReference>
<feature type="domain" description="TIL" evidence="4">
    <location>
        <begin position="418"/>
        <end position="479"/>
    </location>
</feature>
<keyword evidence="3" id="KW-1015">Disulfide bond</keyword>
<keyword evidence="2" id="KW-0722">Serine protease inhibitor</keyword>
<dbReference type="Gene3D" id="2.10.25.10">
    <property type="entry name" value="Laminin"/>
    <property type="match status" value="4"/>
</dbReference>
<dbReference type="SUPFAM" id="SSF57567">
    <property type="entry name" value="Serine protease inhibitors"/>
    <property type="match status" value="4"/>
</dbReference>
<sequence length="664" mass="71307">MPFFTVFCFLSDYSDYSDLPSDGNITQCATVRCASGTECQVLEKNCSAPPCETYPSCVNVTESLAGGCDTMRCGEGETCEEAMVKCAKAPCPRHAMCMPSLIEDVLNETLSSCASVTCPVGETCEKTTVQCFVAPCPRLVSCVPQAPHLVFNGSLVGCEVVTCPQGEICEESFIDCVHPPCSPWISCVPEPSHPVFNDSLVGCEVVTCPQGEICEESYVDCEQPPCSPWISCVPQKNQKEVTCQQVTCPTGQSCTSDTSTHLFCSSNSTSSQVVTCQQVTCPTGQVCQMEVAGCDMKPHMTTQKPCLPHLTCVAYETPVDPPVLDVSGGCASVSCPVGESCEETTVQCLMAPCPTAVSCVPMNTNQNSTARQGCDVVRCRVNEICEEQEVQCLRAPCPIQVACVSIIHTNTTVPSDVCPTNQTMSDCLNSCSEAKCPGSETHLNLLQSMMCTKHCGQGCACAQGFVRSNDGECYKPKDCPPEQMCGQNEEYKCEKCAGTCKTPEPNCPGPKNKSCKKKCICAAGFVKKNGKCVTLASCPDHDHTNITCLGTQDFTDCLPKCRQLCSGVQECDKNMSTEMCTPGCVCRGNYKLDSNGTCVHNRHCFKTTECPENEEWSKCISDDNLCNAATILKVPVRDSCFSGCICSTGFARNSNGTCVEQDKC</sequence>
<dbReference type="InterPro" id="IPR036084">
    <property type="entry name" value="Ser_inhib-like_sf"/>
</dbReference>
<dbReference type="PANTHER" id="PTHR23259:SF61">
    <property type="entry name" value="FOLLISTATIN-LIKE DOMAIN-CONTAINING PROTEIN"/>
    <property type="match status" value="1"/>
</dbReference>
<accession>A0A1I7TVW2</accession>
<dbReference type="Proteomes" id="UP000095282">
    <property type="component" value="Unplaced"/>
</dbReference>
<dbReference type="GO" id="GO:0004867">
    <property type="term" value="F:serine-type endopeptidase inhibitor activity"/>
    <property type="evidence" value="ECO:0007669"/>
    <property type="project" value="UniProtKB-KW"/>
</dbReference>
<organism evidence="5 6">
    <name type="scientific">Caenorhabditis tropicalis</name>
    <dbReference type="NCBI Taxonomy" id="1561998"/>
    <lineage>
        <taxon>Eukaryota</taxon>
        <taxon>Metazoa</taxon>
        <taxon>Ecdysozoa</taxon>
        <taxon>Nematoda</taxon>
        <taxon>Chromadorea</taxon>
        <taxon>Rhabditida</taxon>
        <taxon>Rhabditina</taxon>
        <taxon>Rhabditomorpha</taxon>
        <taxon>Rhabditoidea</taxon>
        <taxon>Rhabditidae</taxon>
        <taxon>Peloderinae</taxon>
        <taxon>Caenorhabditis</taxon>
    </lineage>
</organism>
<evidence type="ECO:0000259" key="4">
    <source>
        <dbReference type="Pfam" id="PF01826"/>
    </source>
</evidence>
<keyword evidence="1" id="KW-0646">Protease inhibitor</keyword>
<name>A0A1I7TVW2_9PELO</name>
<dbReference type="Pfam" id="PF01826">
    <property type="entry name" value="TIL"/>
    <property type="match status" value="3"/>
</dbReference>
<dbReference type="AlphaFoldDB" id="A0A1I7TVW2"/>
<keyword evidence="5" id="KW-1185">Reference proteome</keyword>